<organism evidence="14">
    <name type="scientific">Acromyrmex echinatior</name>
    <name type="common">Panamanian leafcutter ant</name>
    <name type="synonym">Acromyrmex octospinosus echinatior</name>
    <dbReference type="NCBI Taxonomy" id="103372"/>
    <lineage>
        <taxon>Eukaryota</taxon>
        <taxon>Metazoa</taxon>
        <taxon>Ecdysozoa</taxon>
        <taxon>Arthropoda</taxon>
        <taxon>Hexapoda</taxon>
        <taxon>Insecta</taxon>
        <taxon>Pterygota</taxon>
        <taxon>Neoptera</taxon>
        <taxon>Endopterygota</taxon>
        <taxon>Hymenoptera</taxon>
        <taxon>Apocrita</taxon>
        <taxon>Aculeata</taxon>
        <taxon>Formicoidea</taxon>
        <taxon>Formicidae</taxon>
        <taxon>Myrmicinae</taxon>
        <taxon>Acromyrmex</taxon>
    </lineage>
</organism>
<comment type="cofactor">
    <cofactor evidence="1">
        <name>Zn(2+)</name>
        <dbReference type="ChEBI" id="CHEBI:29105"/>
    </cofactor>
</comment>
<evidence type="ECO:0000256" key="3">
    <source>
        <dbReference type="ARBA" id="ARBA00007357"/>
    </source>
</evidence>
<dbReference type="InterPro" id="IPR000718">
    <property type="entry name" value="Peptidase_M13"/>
</dbReference>
<dbReference type="PROSITE" id="PS51885">
    <property type="entry name" value="NEPRILYSIN"/>
    <property type="match status" value="1"/>
</dbReference>
<dbReference type="GO" id="GO:0016485">
    <property type="term" value="P:protein processing"/>
    <property type="evidence" value="ECO:0007669"/>
    <property type="project" value="TreeGrafter"/>
</dbReference>
<keyword evidence="6" id="KW-0378">Hydrolase</keyword>
<dbReference type="GO" id="GO:0046872">
    <property type="term" value="F:metal ion binding"/>
    <property type="evidence" value="ECO:0007669"/>
    <property type="project" value="UniProtKB-KW"/>
</dbReference>
<dbReference type="InParanoid" id="F4WPV0"/>
<evidence type="ECO:0000256" key="6">
    <source>
        <dbReference type="ARBA" id="ARBA00022801"/>
    </source>
</evidence>
<dbReference type="GO" id="GO:0004222">
    <property type="term" value="F:metalloendopeptidase activity"/>
    <property type="evidence" value="ECO:0007669"/>
    <property type="project" value="InterPro"/>
</dbReference>
<feature type="compositionally biased region" description="Gly residues" evidence="9">
    <location>
        <begin position="25"/>
        <end position="51"/>
    </location>
</feature>
<protein>
    <submittedName>
        <fullName evidence="13">Neprilysin-1</fullName>
    </submittedName>
</protein>
<dbReference type="AlphaFoldDB" id="F4WPV0"/>
<keyword evidence="10" id="KW-0812">Transmembrane</keyword>
<comment type="subcellular location">
    <subcellularLocation>
        <location evidence="2">Cell membrane</location>
        <topology evidence="2">Single-pass type II membrane protein</topology>
    </subcellularLocation>
</comment>
<dbReference type="InterPro" id="IPR018497">
    <property type="entry name" value="Peptidase_M13_C"/>
</dbReference>
<dbReference type="eggNOG" id="KOG3624">
    <property type="taxonomic scope" value="Eukaryota"/>
</dbReference>
<evidence type="ECO:0000256" key="5">
    <source>
        <dbReference type="ARBA" id="ARBA00022723"/>
    </source>
</evidence>
<feature type="domain" description="Peptidase M13 N-terminal" evidence="12">
    <location>
        <begin position="209"/>
        <end position="340"/>
    </location>
</feature>
<feature type="non-terminal residue" evidence="13">
    <location>
        <position position="1"/>
    </location>
</feature>
<feature type="region of interest" description="Disordered" evidence="9">
    <location>
        <begin position="25"/>
        <end position="56"/>
    </location>
</feature>
<evidence type="ECO:0000313" key="14">
    <source>
        <dbReference type="Proteomes" id="UP000007755"/>
    </source>
</evidence>
<dbReference type="Gene3D" id="1.10.1380.10">
    <property type="entry name" value="Neutral endopeptidase , domain2"/>
    <property type="match status" value="1"/>
</dbReference>
<keyword evidence="10" id="KW-1133">Transmembrane helix</keyword>
<evidence type="ECO:0000256" key="7">
    <source>
        <dbReference type="ARBA" id="ARBA00022833"/>
    </source>
</evidence>
<evidence type="ECO:0000256" key="2">
    <source>
        <dbReference type="ARBA" id="ARBA00004401"/>
    </source>
</evidence>
<dbReference type="GO" id="GO:0005886">
    <property type="term" value="C:plasma membrane"/>
    <property type="evidence" value="ECO:0007669"/>
    <property type="project" value="UniProtKB-SubCell"/>
</dbReference>
<feature type="transmembrane region" description="Helical" evidence="10">
    <location>
        <begin position="135"/>
        <end position="157"/>
    </location>
</feature>
<keyword evidence="14" id="KW-1185">Reference proteome</keyword>
<accession>F4WPV0</accession>
<name>F4WPV0_ACREC</name>
<dbReference type="PANTHER" id="PTHR11733:SF167">
    <property type="entry name" value="FI17812P1-RELATED"/>
    <property type="match status" value="1"/>
</dbReference>
<evidence type="ECO:0000259" key="12">
    <source>
        <dbReference type="Pfam" id="PF05649"/>
    </source>
</evidence>
<keyword evidence="10" id="KW-0472">Membrane</keyword>
<keyword evidence="8" id="KW-0482">Metalloprotease</keyword>
<evidence type="ECO:0000256" key="8">
    <source>
        <dbReference type="ARBA" id="ARBA00023049"/>
    </source>
</evidence>
<evidence type="ECO:0000313" key="13">
    <source>
        <dbReference type="EMBL" id="EGI63779.1"/>
    </source>
</evidence>
<evidence type="ECO:0000256" key="10">
    <source>
        <dbReference type="SAM" id="Phobius"/>
    </source>
</evidence>
<dbReference type="EMBL" id="GL888255">
    <property type="protein sequence ID" value="EGI63779.1"/>
    <property type="molecule type" value="Genomic_DNA"/>
</dbReference>
<dbReference type="SUPFAM" id="SSF55486">
    <property type="entry name" value="Metalloproteases ('zincins'), catalytic domain"/>
    <property type="match status" value="2"/>
</dbReference>
<evidence type="ECO:0000256" key="4">
    <source>
        <dbReference type="ARBA" id="ARBA00022670"/>
    </source>
</evidence>
<dbReference type="PANTHER" id="PTHR11733">
    <property type="entry name" value="ZINC METALLOPROTEASE FAMILY M13 NEPRILYSIN-RELATED"/>
    <property type="match status" value="1"/>
</dbReference>
<dbReference type="InterPro" id="IPR024079">
    <property type="entry name" value="MetalloPept_cat_dom_sf"/>
</dbReference>
<evidence type="ECO:0000256" key="9">
    <source>
        <dbReference type="SAM" id="MobiDB-lite"/>
    </source>
</evidence>
<evidence type="ECO:0000259" key="11">
    <source>
        <dbReference type="Pfam" id="PF01431"/>
    </source>
</evidence>
<dbReference type="OrthoDB" id="2016263at2759"/>
<keyword evidence="5" id="KW-0479">Metal-binding</keyword>
<dbReference type="Pfam" id="PF01431">
    <property type="entry name" value="Peptidase_M13"/>
    <property type="match status" value="1"/>
</dbReference>
<comment type="similarity">
    <text evidence="3">Belongs to the peptidase M13 family.</text>
</comment>
<sequence>DPANVALCTVSEGYGGRVARGARAGGGAGAGGGGGGGGGSGGGGSGGGGGRLRGDAGARLSLSPRNLCASGSGGRGGVHGTTVATSGIGGTEEAAPGSGLPDEPMVHVERSAHQGTWVCCVPCYWLRRSKAVHKALLTFAMMLVTSLLVTSPVLFLITTLPEGEQPRKCAPLDEACVRERDGPEGVCDTDVCVEASKRILTSMKRGVDPCKDFYKFACGGFRDQQPYQPSASFNILQAQIDERIHKTLTNETGQMIVAFEKLGQFYDTCRDFKKKPVNFTPVYELLNKFGGYLSPKSVVPTDITPLISALLKVNGAPFFDLYVDIDLYDRTKSSVYLDFPVKHQNYKFLAEDQFDWNMTKNENVADIGALQIAHKTWHILTNGKDRSLPGLEGLRPSQLFFISAAQVYCVNTTLEAYVFSVEFDYHASHPERVNSVMMNSQAFVEAFRCPLGTKMNPPNKCTVW</sequence>
<evidence type="ECO:0000256" key="1">
    <source>
        <dbReference type="ARBA" id="ARBA00001947"/>
    </source>
</evidence>
<feature type="domain" description="Peptidase M13 C-terminal" evidence="11">
    <location>
        <begin position="353"/>
        <end position="463"/>
    </location>
</feature>
<keyword evidence="4" id="KW-0645">Protease</keyword>
<keyword evidence="7" id="KW-0862">Zinc</keyword>
<dbReference type="Gene3D" id="3.40.390.10">
    <property type="entry name" value="Collagenase (Catalytic Domain)"/>
    <property type="match status" value="2"/>
</dbReference>
<reference evidence="13" key="1">
    <citation type="submission" date="2011-02" db="EMBL/GenBank/DDBJ databases">
        <title>The genome of the leaf-cutting ant Acromyrmex echinatior suggests key adaptations to social evolution and fungus farming.</title>
        <authorList>
            <person name="Nygaard S."/>
            <person name="Zhang G."/>
        </authorList>
    </citation>
    <scope>NUCLEOTIDE SEQUENCE</scope>
</reference>
<feature type="region of interest" description="Disordered" evidence="9">
    <location>
        <begin position="69"/>
        <end position="100"/>
    </location>
</feature>
<dbReference type="Pfam" id="PF05649">
    <property type="entry name" value="Peptidase_M13_N"/>
    <property type="match status" value="1"/>
</dbReference>
<dbReference type="Proteomes" id="UP000007755">
    <property type="component" value="Unassembled WGS sequence"/>
</dbReference>
<gene>
    <name evidence="13" type="ORF">G5I_07814</name>
</gene>
<dbReference type="InterPro" id="IPR042089">
    <property type="entry name" value="Peptidase_M13_dom_2"/>
</dbReference>
<proteinExistence type="inferred from homology"/>
<dbReference type="InterPro" id="IPR008753">
    <property type="entry name" value="Peptidase_M13_N"/>
</dbReference>